<dbReference type="Gene3D" id="1.10.150.240">
    <property type="entry name" value="Putative phosphatase, domain 2"/>
    <property type="match status" value="1"/>
</dbReference>
<evidence type="ECO:0000313" key="2">
    <source>
        <dbReference type="Proteomes" id="UP000481288"/>
    </source>
</evidence>
<name>A0A7D8YNE6_9HELO</name>
<comment type="caution">
    <text evidence="1">The sequence shown here is derived from an EMBL/GenBank/DDBJ whole genome shotgun (WGS) entry which is preliminary data.</text>
</comment>
<dbReference type="OrthoDB" id="1694274at2759"/>
<dbReference type="PANTHER" id="PTHR47829">
    <property type="entry name" value="HYDROLASE, PUTATIVE (AFU_ORTHOLOGUE AFUA_1G12880)-RELATED"/>
    <property type="match status" value="1"/>
</dbReference>
<keyword evidence="1" id="KW-0378">Hydrolase</keyword>
<gene>
    <name evidence="1" type="primary">EPHX2_0</name>
    <name evidence="1" type="ORF">LCER1_G005084</name>
</gene>
<sequence>MPKSSILTSLHFFTTRPYPISIRNTINSSRSIPFHSIHSPTNHHIQVVSPFQAILDYELSLSIPPGWVNHSISSTAPTGTWQALERGEILLDSHFFRAFHTDLHNPDLWRAFYQSKHPNSPIPPLPQMDVEHLYWSMMHASRHPDPWMYPALLALKASSQYTIAALSNTVIFPPSHPYSTSPSPPLSTLFDVFISSAHVGLRKPDPAIYDLALAEIDAFSRSAGRGAVQAHEVLFLDDIGENLKAGRRRGFRTLKVRLGRAFEAVEELERITGLQLAGTHPRVAVEAKSPGVLPGSKL</sequence>
<accession>A0A7D8YNE6</accession>
<dbReference type="SUPFAM" id="SSF56784">
    <property type="entry name" value="HAD-like"/>
    <property type="match status" value="1"/>
</dbReference>
<dbReference type="InterPro" id="IPR036412">
    <property type="entry name" value="HAD-like_sf"/>
</dbReference>
<reference evidence="1 2" key="1">
    <citation type="submission" date="2018-05" db="EMBL/GenBank/DDBJ databases">
        <title>Whole genome sequencing for identification of molecular markers to develop diagnostic detection tools for the regulated plant pathogen Lachnellula willkommii.</title>
        <authorList>
            <person name="Giroux E."/>
            <person name="Bilodeau G."/>
        </authorList>
    </citation>
    <scope>NUCLEOTIDE SEQUENCE [LARGE SCALE GENOMIC DNA]</scope>
    <source>
        <strain evidence="1 2">CBS 625.97</strain>
    </source>
</reference>
<evidence type="ECO:0000313" key="1">
    <source>
        <dbReference type="EMBL" id="TVY54932.1"/>
    </source>
</evidence>
<dbReference type="PANTHER" id="PTHR47829:SF1">
    <property type="entry name" value="HAD FAMILY PHOSPHATASE"/>
    <property type="match status" value="1"/>
</dbReference>
<protein>
    <submittedName>
        <fullName evidence="1">Bifunctional epoxide hydrolase 2</fullName>
    </submittedName>
</protein>
<dbReference type="InterPro" id="IPR023214">
    <property type="entry name" value="HAD_sf"/>
</dbReference>
<keyword evidence="2" id="KW-1185">Reference proteome</keyword>
<proteinExistence type="predicted"/>
<dbReference type="InterPro" id="IPR052898">
    <property type="entry name" value="ACAD10-like"/>
</dbReference>
<dbReference type="InterPro" id="IPR023198">
    <property type="entry name" value="PGP-like_dom2"/>
</dbReference>
<dbReference type="AlphaFoldDB" id="A0A7D8YNE6"/>
<dbReference type="Proteomes" id="UP000481288">
    <property type="component" value="Unassembled WGS sequence"/>
</dbReference>
<dbReference type="Gene3D" id="3.40.50.1000">
    <property type="entry name" value="HAD superfamily/HAD-like"/>
    <property type="match status" value="1"/>
</dbReference>
<organism evidence="1 2">
    <name type="scientific">Lachnellula cervina</name>
    <dbReference type="NCBI Taxonomy" id="1316786"/>
    <lineage>
        <taxon>Eukaryota</taxon>
        <taxon>Fungi</taxon>
        <taxon>Dikarya</taxon>
        <taxon>Ascomycota</taxon>
        <taxon>Pezizomycotina</taxon>
        <taxon>Leotiomycetes</taxon>
        <taxon>Helotiales</taxon>
        <taxon>Lachnaceae</taxon>
        <taxon>Lachnellula</taxon>
    </lineage>
</organism>
<dbReference type="GO" id="GO:0016787">
    <property type="term" value="F:hydrolase activity"/>
    <property type="evidence" value="ECO:0007669"/>
    <property type="project" value="UniProtKB-KW"/>
</dbReference>
<dbReference type="EMBL" id="QGMG01000291">
    <property type="protein sequence ID" value="TVY54932.1"/>
    <property type="molecule type" value="Genomic_DNA"/>
</dbReference>